<proteinExistence type="predicted"/>
<dbReference type="AlphaFoldDB" id="T1KJ33"/>
<sequence length="34" mass="4062">MNQRKTKMYSIECLSMFTNPNIYMKKGSLKHLQP</sequence>
<name>T1KJ33_TETUR</name>
<dbReference type="EnsemblMetazoa" id="tetur12g03610.1">
    <property type="protein sequence ID" value="tetur12g03610.1"/>
    <property type="gene ID" value="tetur12g03610"/>
</dbReference>
<dbReference type="HOGENOM" id="CLU_3377658_0_0_1"/>
<accession>T1KJ33</accession>
<reference evidence="1" key="2">
    <citation type="submission" date="2015-06" db="UniProtKB">
        <authorList>
            <consortium name="EnsemblMetazoa"/>
        </authorList>
    </citation>
    <scope>IDENTIFICATION</scope>
</reference>
<dbReference type="Proteomes" id="UP000015104">
    <property type="component" value="Unassembled WGS sequence"/>
</dbReference>
<evidence type="ECO:0000313" key="1">
    <source>
        <dbReference type="EnsemblMetazoa" id="tetur12g03610.1"/>
    </source>
</evidence>
<dbReference type="EMBL" id="CAEY01000117">
    <property type="status" value="NOT_ANNOTATED_CDS"/>
    <property type="molecule type" value="Genomic_DNA"/>
</dbReference>
<keyword evidence="2" id="KW-1185">Reference proteome</keyword>
<protein>
    <submittedName>
        <fullName evidence="1">Uncharacterized protein</fullName>
    </submittedName>
</protein>
<organism evidence="1 2">
    <name type="scientific">Tetranychus urticae</name>
    <name type="common">Two-spotted spider mite</name>
    <dbReference type="NCBI Taxonomy" id="32264"/>
    <lineage>
        <taxon>Eukaryota</taxon>
        <taxon>Metazoa</taxon>
        <taxon>Ecdysozoa</taxon>
        <taxon>Arthropoda</taxon>
        <taxon>Chelicerata</taxon>
        <taxon>Arachnida</taxon>
        <taxon>Acari</taxon>
        <taxon>Acariformes</taxon>
        <taxon>Trombidiformes</taxon>
        <taxon>Prostigmata</taxon>
        <taxon>Eleutherengona</taxon>
        <taxon>Raphignathae</taxon>
        <taxon>Tetranychoidea</taxon>
        <taxon>Tetranychidae</taxon>
        <taxon>Tetranychus</taxon>
    </lineage>
</organism>
<evidence type="ECO:0000313" key="2">
    <source>
        <dbReference type="Proteomes" id="UP000015104"/>
    </source>
</evidence>
<reference evidence="2" key="1">
    <citation type="submission" date="2011-08" db="EMBL/GenBank/DDBJ databases">
        <authorList>
            <person name="Rombauts S."/>
        </authorList>
    </citation>
    <scope>NUCLEOTIDE SEQUENCE</scope>
    <source>
        <strain evidence="2">London</strain>
    </source>
</reference>